<evidence type="ECO:0000313" key="4">
    <source>
        <dbReference type="EMBL" id="ROH97658.1"/>
    </source>
</evidence>
<name>A0A3N0W0N7_9FLAO</name>
<sequence>MGKIITEKDFWMCTEGAMPAPIQGTRVSNKKEGGDEAYITVADTATLSTIDFGCTKFMLWSAIITAIVAVVAAVVISAIIVATGGAALGLLAIVAIGAGGGLVGGVIGMVKGNMKCGQKNAQVRHWSDSKGNLLFTNTPAITSDHVMTCDIGGVVMYAPNIKTWNDAYKQAALSYTTTFLECGLAGAGIGLLGGLGATAFTGLTGVATLSQSVTLALPTLSSVGVNLGIMGAIKGASGYNQYERGEAWGMSEDQKWDMAIPEREAINRIRENGYQSITGGDILLFGSDIIGPFINIKTAPSVAAAEARASIQAKNSPPVKQNPENVSSVKEPVKPQGEEAAAKVEDAVAKPTTDTPGAAAAEKPANVKGDAFESPPKTRAQKVADSRAAYQKASSSYDRLPKSKSEKTVASDGDKSVSGHSSNRISNKFRKNEGVKDVSPDEVLDYGENKLGHDFNKNSSIDNGVEGQASASHAEKQLMTSKPKDPIGVSRCMCSNCKSMAQKHANYIKEDYVVTDPDGTYIFEPGGNEPIFIPW</sequence>
<feature type="transmembrane region" description="Helical" evidence="2">
    <location>
        <begin position="87"/>
        <end position="110"/>
    </location>
</feature>
<feature type="region of interest" description="Disordered" evidence="1">
    <location>
        <begin position="310"/>
        <end position="436"/>
    </location>
</feature>
<feature type="compositionally biased region" description="Basic and acidic residues" evidence="1">
    <location>
        <begin position="331"/>
        <end position="348"/>
    </location>
</feature>
<evidence type="ECO:0000313" key="6">
    <source>
        <dbReference type="Proteomes" id="UP000269375"/>
    </source>
</evidence>
<protein>
    <recommendedName>
        <fullName evidence="3">Single-strand DNA deaminase toxin A-like C-terminal domain-containing protein</fullName>
    </recommendedName>
</protein>
<reference evidence="4 6" key="1">
    <citation type="submission" date="2018-11" db="EMBL/GenBank/DDBJ databases">
        <title>Proposal to divide the Flavobacteriaceae and reorganize its genera based on Amino Acid Identity values calculated from whole genome sequences.</title>
        <authorList>
            <person name="Nicholson A.C."/>
            <person name="Gulvik C.A."/>
            <person name="Whitney A.M."/>
            <person name="Humrighouse B.W."/>
            <person name="Bell M."/>
            <person name="Holmes B."/>
            <person name="Steigerwalt A."/>
            <person name="Villarma A."/>
            <person name="Sheth M."/>
            <person name="Batra D."/>
            <person name="Pryor J."/>
            <person name="Bernardet J.-F."/>
            <person name="Hugo C."/>
            <person name="Kampfer P."/>
            <person name="Newman J."/>
            <person name="Mcquiston J.R."/>
        </authorList>
    </citation>
    <scope>NUCLEOTIDE SEQUENCE [LARGE SCALE GENOMIC DNA]</scope>
    <source>
        <strain evidence="4 6">DSM 15235</strain>
    </source>
</reference>
<reference evidence="5 7" key="2">
    <citation type="submission" date="2019-03" db="EMBL/GenBank/DDBJ databases">
        <title>Genomic Encyclopedia of Archaeal and Bacterial Type Strains, Phase II (KMG-II): from individual species to whole genera.</title>
        <authorList>
            <person name="Goeker M."/>
        </authorList>
    </citation>
    <scope>NUCLEOTIDE SEQUENCE [LARGE SCALE GENOMIC DNA]</scope>
    <source>
        <strain evidence="5 7">DSM 15235</strain>
    </source>
</reference>
<evidence type="ECO:0000259" key="3">
    <source>
        <dbReference type="Pfam" id="PF24120"/>
    </source>
</evidence>
<dbReference type="OrthoDB" id="1249547at2"/>
<dbReference type="EMBL" id="SOQW01000002">
    <property type="protein sequence ID" value="TDX93187.1"/>
    <property type="molecule type" value="Genomic_DNA"/>
</dbReference>
<keyword evidence="2" id="KW-0812">Transmembrane</keyword>
<feature type="compositionally biased region" description="Basic and acidic residues" evidence="1">
    <location>
        <begin position="399"/>
        <end position="417"/>
    </location>
</feature>
<dbReference type="Pfam" id="PF24120">
    <property type="entry name" value="SsdA_C"/>
    <property type="match status" value="1"/>
</dbReference>
<evidence type="ECO:0000256" key="2">
    <source>
        <dbReference type="SAM" id="Phobius"/>
    </source>
</evidence>
<evidence type="ECO:0000313" key="7">
    <source>
        <dbReference type="Proteomes" id="UP000295709"/>
    </source>
</evidence>
<dbReference type="AlphaFoldDB" id="A0A3N0W0N7"/>
<accession>A0A3N0W0N7</accession>
<evidence type="ECO:0000256" key="1">
    <source>
        <dbReference type="SAM" id="MobiDB-lite"/>
    </source>
</evidence>
<feature type="compositionally biased region" description="Polar residues" evidence="1">
    <location>
        <begin position="314"/>
        <end position="328"/>
    </location>
</feature>
<keyword evidence="2" id="KW-0472">Membrane</keyword>
<feature type="domain" description="Single-strand DNA deaminase toxin A-like C-terminal" evidence="3">
    <location>
        <begin position="417"/>
        <end position="479"/>
    </location>
</feature>
<feature type="transmembrane region" description="Helical" evidence="2">
    <location>
        <begin position="57"/>
        <end position="81"/>
    </location>
</feature>
<gene>
    <name evidence="5" type="ORF">BCF50_2144</name>
    <name evidence="4" type="ORF">EGI05_09755</name>
</gene>
<evidence type="ECO:0000313" key="5">
    <source>
        <dbReference type="EMBL" id="TDX93187.1"/>
    </source>
</evidence>
<dbReference type="Proteomes" id="UP000269375">
    <property type="component" value="Unassembled WGS sequence"/>
</dbReference>
<dbReference type="RefSeq" id="WP_123262874.1">
    <property type="nucleotide sequence ID" value="NZ_RJTX01000002.1"/>
</dbReference>
<dbReference type="EMBL" id="RJTX01000002">
    <property type="protein sequence ID" value="ROH97658.1"/>
    <property type="molecule type" value="Genomic_DNA"/>
</dbReference>
<keyword evidence="2" id="KW-1133">Transmembrane helix</keyword>
<comment type="caution">
    <text evidence="4">The sequence shown here is derived from an EMBL/GenBank/DDBJ whole genome shotgun (WGS) entry which is preliminary data.</text>
</comment>
<keyword evidence="7" id="KW-1185">Reference proteome</keyword>
<dbReference type="InterPro" id="IPR057517">
    <property type="entry name" value="SsdA-like_C"/>
</dbReference>
<organism evidence="4 6">
    <name type="scientific">Chryseobacterium daecheongense</name>
    <dbReference type="NCBI Taxonomy" id="192389"/>
    <lineage>
        <taxon>Bacteria</taxon>
        <taxon>Pseudomonadati</taxon>
        <taxon>Bacteroidota</taxon>
        <taxon>Flavobacteriia</taxon>
        <taxon>Flavobacteriales</taxon>
        <taxon>Weeksellaceae</taxon>
        <taxon>Chryseobacterium group</taxon>
        <taxon>Chryseobacterium</taxon>
    </lineage>
</organism>
<proteinExistence type="predicted"/>
<dbReference type="Proteomes" id="UP000295709">
    <property type="component" value="Unassembled WGS sequence"/>
</dbReference>